<dbReference type="Gene3D" id="3.40.50.300">
    <property type="entry name" value="P-loop containing nucleotide triphosphate hydrolases"/>
    <property type="match status" value="1"/>
</dbReference>
<feature type="domain" description="NadR/Ttd14 AAA" evidence="1">
    <location>
        <begin position="2"/>
        <end position="160"/>
    </location>
</feature>
<reference evidence="3" key="1">
    <citation type="submission" date="2017-09" db="EMBL/GenBank/DDBJ databases">
        <title>Depth-based differentiation of microbial function through sediment-hosted aquifers and enrichment of novel symbionts in the deep terrestrial subsurface.</title>
        <authorList>
            <person name="Probst A.J."/>
            <person name="Ladd B."/>
            <person name="Jarett J.K."/>
            <person name="Geller-Mcgrath D.E."/>
            <person name="Sieber C.M.K."/>
            <person name="Emerson J.B."/>
            <person name="Anantharaman K."/>
            <person name="Thomas B.C."/>
            <person name="Malmstrom R."/>
            <person name="Stieglmeier M."/>
            <person name="Klingl A."/>
            <person name="Woyke T."/>
            <person name="Ryan C.M."/>
            <person name="Banfield J.F."/>
        </authorList>
    </citation>
    <scope>NUCLEOTIDE SEQUENCE [LARGE SCALE GENOMIC DNA]</scope>
</reference>
<evidence type="ECO:0000313" key="2">
    <source>
        <dbReference type="EMBL" id="PIR78345.1"/>
    </source>
</evidence>
<accession>A0A2H0TYP0</accession>
<organism evidence="2 3">
    <name type="scientific">Candidatus Magasanikbacteria bacterium CG10_big_fil_rev_8_21_14_0_10_36_16</name>
    <dbReference type="NCBI Taxonomy" id="1974645"/>
    <lineage>
        <taxon>Bacteria</taxon>
        <taxon>Candidatus Magasanikiibacteriota</taxon>
    </lineage>
</organism>
<dbReference type="AlphaFoldDB" id="A0A2H0TYP0"/>
<dbReference type="Pfam" id="PF13521">
    <property type="entry name" value="AAA_28"/>
    <property type="match status" value="1"/>
</dbReference>
<dbReference type="Proteomes" id="UP000230852">
    <property type="component" value="Unassembled WGS sequence"/>
</dbReference>
<comment type="caution">
    <text evidence="2">The sequence shown here is derived from an EMBL/GenBank/DDBJ whole genome shotgun (WGS) entry which is preliminary data.</text>
</comment>
<sequence>MKIAIIGTHSTGKTTLVQKLKNKLEEMGKKVMIIQEHARSCPFPVHEGTTIEAQKWIMHNQIDKENEVDHSDKILITDRATIDNFAYLHRIADEKTSEEYENIAFEHGKTYDHIFKTQKLDIKAEDDGFRTTDDEFRNLIDSLINHFLEKNQVNFIPLQATIDYDVHVEDILERINI</sequence>
<gene>
    <name evidence="2" type="ORF">COU28_02105</name>
</gene>
<dbReference type="InterPro" id="IPR027417">
    <property type="entry name" value="P-loop_NTPase"/>
</dbReference>
<evidence type="ECO:0000313" key="3">
    <source>
        <dbReference type="Proteomes" id="UP000230852"/>
    </source>
</evidence>
<protein>
    <recommendedName>
        <fullName evidence="1">NadR/Ttd14 AAA domain-containing protein</fullName>
    </recommendedName>
</protein>
<name>A0A2H0TYP0_9BACT</name>
<dbReference type="EMBL" id="PFBU01000041">
    <property type="protein sequence ID" value="PIR78345.1"/>
    <property type="molecule type" value="Genomic_DNA"/>
</dbReference>
<proteinExistence type="predicted"/>
<evidence type="ECO:0000259" key="1">
    <source>
        <dbReference type="Pfam" id="PF13521"/>
    </source>
</evidence>
<dbReference type="InterPro" id="IPR038727">
    <property type="entry name" value="NadR/Ttd14_AAA_dom"/>
</dbReference>
<dbReference type="SUPFAM" id="SSF52540">
    <property type="entry name" value="P-loop containing nucleoside triphosphate hydrolases"/>
    <property type="match status" value="1"/>
</dbReference>